<name>A0A4R6T947_9BACT</name>
<sequence length="87" mass="9793">MTLSIVSPVYQAENVLEELLYRIQEAVVKITSTYEIMLVENGSPDNSWQKIKELSKKYPVKMGIAMIGFLFAAYTLFGWSLAASDVL</sequence>
<keyword evidence="4" id="KW-1185">Reference proteome</keyword>
<feature type="domain" description="Glycosyltransferase 2-like" evidence="2">
    <location>
        <begin position="4"/>
        <end position="59"/>
    </location>
</feature>
<evidence type="ECO:0000313" key="4">
    <source>
        <dbReference type="Proteomes" id="UP000294535"/>
    </source>
</evidence>
<dbReference type="EMBL" id="SNYF01000005">
    <property type="protein sequence ID" value="TDQ19590.1"/>
    <property type="molecule type" value="Genomic_DNA"/>
</dbReference>
<keyword evidence="3" id="KW-0808">Transferase</keyword>
<keyword evidence="1" id="KW-0472">Membrane</keyword>
<organism evidence="3 4">
    <name type="scientific">Algoriphagus boseongensis</name>
    <dbReference type="NCBI Taxonomy" id="1442587"/>
    <lineage>
        <taxon>Bacteria</taxon>
        <taxon>Pseudomonadati</taxon>
        <taxon>Bacteroidota</taxon>
        <taxon>Cytophagia</taxon>
        <taxon>Cytophagales</taxon>
        <taxon>Cyclobacteriaceae</taxon>
        <taxon>Algoriphagus</taxon>
    </lineage>
</organism>
<evidence type="ECO:0000313" key="3">
    <source>
        <dbReference type="EMBL" id="TDQ19590.1"/>
    </source>
</evidence>
<dbReference type="SUPFAM" id="SSF53448">
    <property type="entry name" value="Nucleotide-diphospho-sugar transferases"/>
    <property type="match status" value="1"/>
</dbReference>
<feature type="transmembrane region" description="Helical" evidence="1">
    <location>
        <begin position="62"/>
        <end position="82"/>
    </location>
</feature>
<dbReference type="AlphaFoldDB" id="A0A4R6T947"/>
<evidence type="ECO:0000256" key="1">
    <source>
        <dbReference type="SAM" id="Phobius"/>
    </source>
</evidence>
<dbReference type="InterPro" id="IPR001173">
    <property type="entry name" value="Glyco_trans_2-like"/>
</dbReference>
<reference evidence="3 4" key="1">
    <citation type="submission" date="2019-03" db="EMBL/GenBank/DDBJ databases">
        <title>Genomic Encyclopedia of Type Strains, Phase III (KMG-III): the genomes of soil and plant-associated and newly described type strains.</title>
        <authorList>
            <person name="Whitman W."/>
        </authorList>
    </citation>
    <scope>NUCLEOTIDE SEQUENCE [LARGE SCALE GENOMIC DNA]</scope>
    <source>
        <strain evidence="3 4">CECT 8446</strain>
    </source>
</reference>
<accession>A0A4R6T947</accession>
<protein>
    <submittedName>
        <fullName evidence="3">Glycosyl transferase family 2</fullName>
    </submittedName>
</protein>
<keyword evidence="1" id="KW-1133">Transmembrane helix</keyword>
<evidence type="ECO:0000259" key="2">
    <source>
        <dbReference type="Pfam" id="PF00535"/>
    </source>
</evidence>
<dbReference type="GO" id="GO:0016740">
    <property type="term" value="F:transferase activity"/>
    <property type="evidence" value="ECO:0007669"/>
    <property type="project" value="UniProtKB-KW"/>
</dbReference>
<dbReference type="Gene3D" id="3.90.550.10">
    <property type="entry name" value="Spore Coat Polysaccharide Biosynthesis Protein SpsA, Chain A"/>
    <property type="match status" value="1"/>
</dbReference>
<keyword evidence="1" id="KW-0812">Transmembrane</keyword>
<dbReference type="RefSeq" id="WP_166637272.1">
    <property type="nucleotide sequence ID" value="NZ_SNYF01000005.1"/>
</dbReference>
<dbReference type="InterPro" id="IPR029044">
    <property type="entry name" value="Nucleotide-diphossugar_trans"/>
</dbReference>
<gene>
    <name evidence="3" type="ORF">DFQ04_1413</name>
</gene>
<dbReference type="Proteomes" id="UP000294535">
    <property type="component" value="Unassembled WGS sequence"/>
</dbReference>
<dbReference type="Pfam" id="PF00535">
    <property type="entry name" value="Glycos_transf_2"/>
    <property type="match status" value="1"/>
</dbReference>
<comment type="caution">
    <text evidence="3">The sequence shown here is derived from an EMBL/GenBank/DDBJ whole genome shotgun (WGS) entry which is preliminary data.</text>
</comment>
<proteinExistence type="predicted"/>